<keyword evidence="7" id="KW-1015">Disulfide bond</keyword>
<dbReference type="GO" id="GO:0030334">
    <property type="term" value="P:regulation of cell migration"/>
    <property type="evidence" value="ECO:0007669"/>
    <property type="project" value="TreeGrafter"/>
</dbReference>
<dbReference type="PANTHER" id="PTHR10558">
    <property type="entry name" value="SOMATOSTATIN"/>
    <property type="match status" value="1"/>
</dbReference>
<protein>
    <recommendedName>
        <fullName evidence="9">Somatostatin/Cortistatin C-terminal domain-containing protein</fullName>
    </recommendedName>
</protein>
<evidence type="ECO:0000256" key="5">
    <source>
        <dbReference type="ARBA" id="ARBA00022685"/>
    </source>
</evidence>
<dbReference type="InterPro" id="IPR004250">
    <property type="entry name" value="Somatostatin"/>
</dbReference>
<evidence type="ECO:0000313" key="10">
    <source>
        <dbReference type="EMBL" id="KAG5852035.1"/>
    </source>
</evidence>
<keyword evidence="11" id="KW-1185">Reference proteome</keyword>
<organism evidence="10 11">
    <name type="scientific">Anguilla anguilla</name>
    <name type="common">European freshwater eel</name>
    <name type="synonym">Muraena anguilla</name>
    <dbReference type="NCBI Taxonomy" id="7936"/>
    <lineage>
        <taxon>Eukaryota</taxon>
        <taxon>Metazoa</taxon>
        <taxon>Chordata</taxon>
        <taxon>Craniata</taxon>
        <taxon>Vertebrata</taxon>
        <taxon>Euteleostomi</taxon>
        <taxon>Actinopterygii</taxon>
        <taxon>Neopterygii</taxon>
        <taxon>Teleostei</taxon>
        <taxon>Anguilliformes</taxon>
        <taxon>Anguillidae</taxon>
        <taxon>Anguilla</taxon>
    </lineage>
</organism>
<keyword evidence="4" id="KW-0964">Secreted</keyword>
<dbReference type="GO" id="GO:0005179">
    <property type="term" value="F:hormone activity"/>
    <property type="evidence" value="ECO:0007669"/>
    <property type="project" value="UniProtKB-KW"/>
</dbReference>
<dbReference type="GO" id="GO:0005615">
    <property type="term" value="C:extracellular space"/>
    <property type="evidence" value="ECO:0007669"/>
    <property type="project" value="TreeGrafter"/>
</dbReference>
<feature type="signal peptide" evidence="8">
    <location>
        <begin position="1"/>
        <end position="24"/>
    </location>
</feature>
<evidence type="ECO:0000259" key="9">
    <source>
        <dbReference type="Pfam" id="PF03002"/>
    </source>
</evidence>
<comment type="subcellular location">
    <subcellularLocation>
        <location evidence="2">Secreted</location>
    </subcellularLocation>
</comment>
<feature type="chain" id="PRO_5039587472" description="Somatostatin/Cortistatin C-terminal domain-containing protein" evidence="8">
    <location>
        <begin position="25"/>
        <end position="110"/>
    </location>
</feature>
<evidence type="ECO:0000256" key="3">
    <source>
        <dbReference type="ARBA" id="ARBA00008327"/>
    </source>
</evidence>
<evidence type="ECO:0000256" key="7">
    <source>
        <dbReference type="ARBA" id="ARBA00023157"/>
    </source>
</evidence>
<feature type="domain" description="Somatostatin/Cortistatin C-terminal" evidence="9">
    <location>
        <begin position="93"/>
        <end position="110"/>
    </location>
</feature>
<accession>A0A9D3MNQ2</accession>
<comment type="caution">
    <text evidence="10">The sequence shown here is derived from an EMBL/GenBank/DDBJ whole genome shotgun (WGS) entry which is preliminary data.</text>
</comment>
<evidence type="ECO:0000313" key="11">
    <source>
        <dbReference type="Proteomes" id="UP001044222"/>
    </source>
</evidence>
<evidence type="ECO:0000256" key="8">
    <source>
        <dbReference type="SAM" id="SignalP"/>
    </source>
</evidence>
<dbReference type="EMBL" id="JAFIRN010000003">
    <property type="protein sequence ID" value="KAG5852035.1"/>
    <property type="molecule type" value="Genomic_DNA"/>
</dbReference>
<dbReference type="AlphaFoldDB" id="A0A9D3MNQ2"/>
<name>A0A9D3MNQ2_ANGAN</name>
<evidence type="ECO:0000256" key="4">
    <source>
        <dbReference type="ARBA" id="ARBA00022525"/>
    </source>
</evidence>
<evidence type="ECO:0000256" key="2">
    <source>
        <dbReference type="ARBA" id="ARBA00004613"/>
    </source>
</evidence>
<keyword evidence="8" id="KW-0732">Signal</keyword>
<keyword evidence="5" id="KW-0165">Cleavage on pair of basic residues</keyword>
<proteinExistence type="inferred from homology"/>
<sequence length="110" mass="12475">MLCSQLQVLLVALSASVLLAQVNGAPQRDMLAELLRTDVTEGNEDLSRMLFLKIVSDLMMTGDNKVLPDPRPRSTEELRIHQDVARQLPLSQRERKAGCRNFFWKTFTSC</sequence>
<gene>
    <name evidence="10" type="ORF">ANANG_G00058160</name>
</gene>
<evidence type="ECO:0000256" key="6">
    <source>
        <dbReference type="ARBA" id="ARBA00022702"/>
    </source>
</evidence>
<dbReference type="Pfam" id="PF03002">
    <property type="entry name" value="Somatostatin"/>
    <property type="match status" value="1"/>
</dbReference>
<evidence type="ECO:0000256" key="1">
    <source>
        <dbReference type="ARBA" id="ARBA00003524"/>
    </source>
</evidence>
<comment type="function">
    <text evidence="1">Somatostatin inhibits the release of somatotropin.</text>
</comment>
<dbReference type="Proteomes" id="UP001044222">
    <property type="component" value="Unassembled WGS sequence"/>
</dbReference>
<keyword evidence="6" id="KW-0372">Hormone</keyword>
<reference evidence="10" key="1">
    <citation type="submission" date="2021-01" db="EMBL/GenBank/DDBJ databases">
        <title>A chromosome-scale assembly of European eel, Anguilla anguilla.</title>
        <authorList>
            <person name="Henkel C."/>
            <person name="Jong-Raadsen S.A."/>
            <person name="Dufour S."/>
            <person name="Weltzien F.-A."/>
            <person name="Palstra A.P."/>
            <person name="Pelster B."/>
            <person name="Spaink H.P."/>
            <person name="Van Den Thillart G.E."/>
            <person name="Jansen H."/>
            <person name="Zahm M."/>
            <person name="Klopp C."/>
            <person name="Cedric C."/>
            <person name="Louis A."/>
            <person name="Berthelot C."/>
            <person name="Parey E."/>
            <person name="Roest Crollius H."/>
            <person name="Montfort J."/>
            <person name="Robinson-Rechavi M."/>
            <person name="Bucao C."/>
            <person name="Bouchez O."/>
            <person name="Gislard M."/>
            <person name="Lluch J."/>
            <person name="Milhes M."/>
            <person name="Lampietro C."/>
            <person name="Lopez Roques C."/>
            <person name="Donnadieu C."/>
            <person name="Braasch I."/>
            <person name="Desvignes T."/>
            <person name="Postlethwait J."/>
            <person name="Bobe J."/>
            <person name="Guiguen Y."/>
            <person name="Dirks R."/>
        </authorList>
    </citation>
    <scope>NUCLEOTIDE SEQUENCE</scope>
    <source>
        <strain evidence="10">Tag_6206</strain>
        <tissue evidence="10">Liver</tissue>
    </source>
</reference>
<comment type="similarity">
    <text evidence="3">Belongs to the somatostatin family.</text>
</comment>
<dbReference type="InterPro" id="IPR018142">
    <property type="entry name" value="Somatostatin/Cortistatin_C"/>
</dbReference>
<dbReference type="PANTHER" id="PTHR10558:SF2">
    <property type="entry name" value="SOMATOSTATIN"/>
    <property type="match status" value="1"/>
</dbReference>